<sequence length="154" mass="17655">MLEENAPSIEITDNSDVAEYSEESNKNEMQHQNTATDISTPSKSFRKVSNPFKWNCNIRKNNHQSGKACISKRDENEITQMVIWSGLCVPQNRYSIMANAVLYFLRETPQLNSVTMKYSVPEQSCVQEVDNAHSAIEKIMPNVDPPPHWVLYVY</sequence>
<dbReference type="EMBL" id="OD039591">
    <property type="protein sequence ID" value="CAD7420913.1"/>
    <property type="molecule type" value="Genomic_DNA"/>
</dbReference>
<feature type="compositionally biased region" description="Polar residues" evidence="1">
    <location>
        <begin position="30"/>
        <end position="42"/>
    </location>
</feature>
<reference evidence="2" key="1">
    <citation type="submission" date="2020-11" db="EMBL/GenBank/DDBJ databases">
        <authorList>
            <person name="Tran Van P."/>
        </authorList>
    </citation>
    <scope>NUCLEOTIDE SEQUENCE</scope>
</reference>
<dbReference type="AlphaFoldDB" id="A0A7R9DW77"/>
<name>A0A7R9DW77_TIMPO</name>
<proteinExistence type="predicted"/>
<gene>
    <name evidence="2" type="ORF">TPSB3V08_LOCUS14328</name>
</gene>
<evidence type="ECO:0000313" key="2">
    <source>
        <dbReference type="EMBL" id="CAD7420913.1"/>
    </source>
</evidence>
<organism evidence="2">
    <name type="scientific">Timema poppense</name>
    <name type="common">Walking stick</name>
    <dbReference type="NCBI Taxonomy" id="170557"/>
    <lineage>
        <taxon>Eukaryota</taxon>
        <taxon>Metazoa</taxon>
        <taxon>Ecdysozoa</taxon>
        <taxon>Arthropoda</taxon>
        <taxon>Hexapoda</taxon>
        <taxon>Insecta</taxon>
        <taxon>Pterygota</taxon>
        <taxon>Neoptera</taxon>
        <taxon>Polyneoptera</taxon>
        <taxon>Phasmatodea</taxon>
        <taxon>Timematodea</taxon>
        <taxon>Timematoidea</taxon>
        <taxon>Timematidae</taxon>
        <taxon>Timema</taxon>
    </lineage>
</organism>
<feature type="region of interest" description="Disordered" evidence="1">
    <location>
        <begin position="1"/>
        <end position="42"/>
    </location>
</feature>
<protein>
    <submittedName>
        <fullName evidence="2">Uncharacterized protein</fullName>
    </submittedName>
</protein>
<evidence type="ECO:0000256" key="1">
    <source>
        <dbReference type="SAM" id="MobiDB-lite"/>
    </source>
</evidence>
<accession>A0A7R9DW77</accession>